<dbReference type="AlphaFoldDB" id="G2Y1R2"/>
<sequence length="70" mass="7861">MTGERRGGLSLGQKFNVPIFMWHCLAANFHEAGFLTCTYANQRDLVSERAIRSTSELHAYLQTDDVRAAS</sequence>
<name>G2Y1R2_BOTF4</name>
<dbReference type="EMBL" id="FQ790282">
    <property type="protein sequence ID" value="CCD46602.1"/>
    <property type="molecule type" value="Genomic_DNA"/>
</dbReference>
<dbReference type="Proteomes" id="UP000008177">
    <property type="component" value="Unplaced contigs"/>
</dbReference>
<protein>
    <submittedName>
        <fullName evidence="1">Uncharacterized protein</fullName>
    </submittedName>
</protein>
<evidence type="ECO:0000313" key="1">
    <source>
        <dbReference type="EMBL" id="CCD46602.1"/>
    </source>
</evidence>
<gene>
    <name evidence="1" type="ORF">BofuT4_P042130.1</name>
</gene>
<reference evidence="2" key="1">
    <citation type="journal article" date="2011" name="PLoS Genet.">
        <title>Genomic analysis of the necrotrophic fungal pathogens Sclerotinia sclerotiorum and Botrytis cinerea.</title>
        <authorList>
            <person name="Amselem J."/>
            <person name="Cuomo C.A."/>
            <person name="van Kan J.A."/>
            <person name="Viaud M."/>
            <person name="Benito E.P."/>
            <person name="Couloux A."/>
            <person name="Coutinho P.M."/>
            <person name="de Vries R.P."/>
            <person name="Dyer P.S."/>
            <person name="Fillinger S."/>
            <person name="Fournier E."/>
            <person name="Gout L."/>
            <person name="Hahn M."/>
            <person name="Kohn L."/>
            <person name="Lapalu N."/>
            <person name="Plummer K.M."/>
            <person name="Pradier J.M."/>
            <person name="Quevillon E."/>
            <person name="Sharon A."/>
            <person name="Simon A."/>
            <person name="ten Have A."/>
            <person name="Tudzynski B."/>
            <person name="Tudzynski P."/>
            <person name="Wincker P."/>
            <person name="Andrew M."/>
            <person name="Anthouard V."/>
            <person name="Beever R.E."/>
            <person name="Beffa R."/>
            <person name="Benoit I."/>
            <person name="Bouzid O."/>
            <person name="Brault B."/>
            <person name="Chen Z."/>
            <person name="Choquer M."/>
            <person name="Collemare J."/>
            <person name="Cotton P."/>
            <person name="Danchin E.G."/>
            <person name="Da Silva C."/>
            <person name="Gautier A."/>
            <person name="Giraud C."/>
            <person name="Giraud T."/>
            <person name="Gonzalez C."/>
            <person name="Grossetete S."/>
            <person name="Guldener U."/>
            <person name="Henrissat B."/>
            <person name="Howlett B.J."/>
            <person name="Kodira C."/>
            <person name="Kretschmer M."/>
            <person name="Lappartient A."/>
            <person name="Leroch M."/>
            <person name="Levis C."/>
            <person name="Mauceli E."/>
            <person name="Neuveglise C."/>
            <person name="Oeser B."/>
            <person name="Pearson M."/>
            <person name="Poulain J."/>
            <person name="Poussereau N."/>
            <person name="Quesneville H."/>
            <person name="Rascle C."/>
            <person name="Schumacher J."/>
            <person name="Segurens B."/>
            <person name="Sexton A."/>
            <person name="Silva E."/>
            <person name="Sirven C."/>
            <person name="Soanes D.M."/>
            <person name="Talbot N.J."/>
            <person name="Templeton M."/>
            <person name="Yandava C."/>
            <person name="Yarden O."/>
            <person name="Zeng Q."/>
            <person name="Rollins J.A."/>
            <person name="Lebrun M.H."/>
            <person name="Dickman M."/>
        </authorList>
    </citation>
    <scope>NUCLEOTIDE SEQUENCE [LARGE SCALE GENOMIC DNA]</scope>
    <source>
        <strain evidence="2">T4</strain>
    </source>
</reference>
<proteinExistence type="predicted"/>
<organism evidence="1 2">
    <name type="scientific">Botryotinia fuckeliana (strain T4)</name>
    <name type="common">Noble rot fungus</name>
    <name type="synonym">Botrytis cinerea</name>
    <dbReference type="NCBI Taxonomy" id="999810"/>
    <lineage>
        <taxon>Eukaryota</taxon>
        <taxon>Fungi</taxon>
        <taxon>Dikarya</taxon>
        <taxon>Ascomycota</taxon>
        <taxon>Pezizomycotina</taxon>
        <taxon>Leotiomycetes</taxon>
        <taxon>Helotiales</taxon>
        <taxon>Sclerotiniaceae</taxon>
        <taxon>Botrytis</taxon>
    </lineage>
</organism>
<dbReference type="InParanoid" id="G2Y1R2"/>
<evidence type="ECO:0000313" key="2">
    <source>
        <dbReference type="Proteomes" id="UP000008177"/>
    </source>
</evidence>
<dbReference type="HOGENOM" id="CLU_2757488_0_0_1"/>
<accession>G2Y1R2</accession>